<dbReference type="InterPro" id="IPR035892">
    <property type="entry name" value="C2_domain_sf"/>
</dbReference>
<accession>A0A1V9ZR03</accession>
<keyword evidence="5" id="KW-1185">Reference proteome</keyword>
<dbReference type="CDD" id="cd00030">
    <property type="entry name" value="C2"/>
    <property type="match status" value="1"/>
</dbReference>
<evidence type="ECO:0000313" key="5">
    <source>
        <dbReference type="Proteomes" id="UP000243579"/>
    </source>
</evidence>
<dbReference type="Proteomes" id="UP000243579">
    <property type="component" value="Unassembled WGS sequence"/>
</dbReference>
<dbReference type="PANTHER" id="PTHR45911:SF7">
    <property type="entry name" value="C2 DOMAIN-CONTAINING PROTEIN"/>
    <property type="match status" value="1"/>
</dbReference>
<keyword evidence="1" id="KW-0479">Metal-binding</keyword>
<dbReference type="AlphaFoldDB" id="A0A1V9ZR03"/>
<protein>
    <submittedName>
        <fullName evidence="4">C2 domain-containing protein</fullName>
    </submittedName>
</protein>
<dbReference type="OrthoDB" id="67700at2759"/>
<sequence length="251" mass="28991">MSYILKLQLHKATDLPAADMSLTGGKSDPYVIFSLGNESHRTPCVSANLDPVWSNETFQFRVPDLTATLRLEIWDDDKLRKDDLLGTIDLPLSTVPRGLSKNDDDAVRAYEMRVDPQFASQHVSSMVWMSIALLTPEEAVAVLDFEVWENERWSVMARNWSKKNLGASERKEWSTRDGTQSSSQFEDVIPVVPPSYERTNTWHYVKHPGDKDGWIYAPSFDGPWYDKSNMRCMVRRRRWINSYARSNNYTF</sequence>
<evidence type="ECO:0000259" key="3">
    <source>
        <dbReference type="PROSITE" id="PS50004"/>
    </source>
</evidence>
<dbReference type="GO" id="GO:0016020">
    <property type="term" value="C:membrane"/>
    <property type="evidence" value="ECO:0007669"/>
    <property type="project" value="InterPro"/>
</dbReference>
<proteinExistence type="predicted"/>
<gene>
    <name evidence="4" type="ORF">ACHHYP_03541</name>
</gene>
<dbReference type="STRING" id="1202772.A0A1V9ZR03"/>
<organism evidence="4 5">
    <name type="scientific">Achlya hypogyna</name>
    <name type="common">Oomycete</name>
    <name type="synonym">Protoachlya hypogyna</name>
    <dbReference type="NCBI Taxonomy" id="1202772"/>
    <lineage>
        <taxon>Eukaryota</taxon>
        <taxon>Sar</taxon>
        <taxon>Stramenopiles</taxon>
        <taxon>Oomycota</taxon>
        <taxon>Saprolegniomycetes</taxon>
        <taxon>Saprolegniales</taxon>
        <taxon>Achlyaceae</taxon>
        <taxon>Achlya</taxon>
    </lineage>
</organism>
<reference evidence="4 5" key="1">
    <citation type="journal article" date="2014" name="Genome Biol. Evol.">
        <title>The secreted proteins of Achlya hypogyna and Thraustotheca clavata identify the ancestral oomycete secretome and reveal gene acquisitions by horizontal gene transfer.</title>
        <authorList>
            <person name="Misner I."/>
            <person name="Blouin N."/>
            <person name="Leonard G."/>
            <person name="Richards T.A."/>
            <person name="Lane C.E."/>
        </authorList>
    </citation>
    <scope>NUCLEOTIDE SEQUENCE [LARGE SCALE GENOMIC DNA]</scope>
    <source>
        <strain evidence="4 5">ATCC 48635</strain>
    </source>
</reference>
<evidence type="ECO:0000256" key="2">
    <source>
        <dbReference type="ARBA" id="ARBA00022837"/>
    </source>
</evidence>
<dbReference type="Pfam" id="PF00168">
    <property type="entry name" value="C2"/>
    <property type="match status" value="1"/>
</dbReference>
<comment type="caution">
    <text evidence="4">The sequence shown here is derived from an EMBL/GenBank/DDBJ whole genome shotgun (WGS) entry which is preliminary data.</text>
</comment>
<dbReference type="PANTHER" id="PTHR45911">
    <property type="entry name" value="C2 DOMAIN-CONTAINING PROTEIN"/>
    <property type="match status" value="1"/>
</dbReference>
<dbReference type="GO" id="GO:0046872">
    <property type="term" value="F:metal ion binding"/>
    <property type="evidence" value="ECO:0007669"/>
    <property type="project" value="UniProtKB-KW"/>
</dbReference>
<feature type="domain" description="C2" evidence="3">
    <location>
        <begin position="1"/>
        <end position="106"/>
    </location>
</feature>
<dbReference type="SMART" id="SM00239">
    <property type="entry name" value="C2"/>
    <property type="match status" value="1"/>
</dbReference>
<name>A0A1V9ZR03_ACHHY</name>
<dbReference type="SMART" id="SM00694">
    <property type="entry name" value="DysFC"/>
    <property type="match status" value="1"/>
</dbReference>
<keyword evidence="2" id="KW-0106">Calcium</keyword>
<dbReference type="Gene3D" id="2.60.40.150">
    <property type="entry name" value="C2 domain"/>
    <property type="match status" value="1"/>
</dbReference>
<dbReference type="SUPFAM" id="SSF49562">
    <property type="entry name" value="C2 domain (Calcium/lipid-binding domain, CaLB)"/>
    <property type="match status" value="1"/>
</dbReference>
<dbReference type="InterPro" id="IPR000008">
    <property type="entry name" value="C2_dom"/>
</dbReference>
<dbReference type="EMBL" id="JNBR01000031">
    <property type="protein sequence ID" value="OQS00456.1"/>
    <property type="molecule type" value="Genomic_DNA"/>
</dbReference>
<evidence type="ECO:0000313" key="4">
    <source>
        <dbReference type="EMBL" id="OQS00456.1"/>
    </source>
</evidence>
<dbReference type="InterPro" id="IPR006614">
    <property type="entry name" value="Peroxin/Ferlin"/>
</dbReference>
<evidence type="ECO:0000256" key="1">
    <source>
        <dbReference type="ARBA" id="ARBA00022723"/>
    </source>
</evidence>
<dbReference type="PROSITE" id="PS50004">
    <property type="entry name" value="C2"/>
    <property type="match status" value="1"/>
</dbReference>